<protein>
    <recommendedName>
        <fullName evidence="6">Probable glucan endo-1,3-beta-glucosidase eglC</fullName>
        <ecNumber evidence="5">3.2.1.39</ecNumber>
    </recommendedName>
    <alternativeName>
        <fullName evidence="20">Endo-1,3-beta-glucanase eglC</fullName>
    </alternativeName>
    <alternativeName>
        <fullName evidence="21">Laminarinase eglC</fullName>
    </alternativeName>
</protein>
<keyword evidence="10" id="KW-0336">GPI-anchor</keyword>
<evidence type="ECO:0000256" key="23">
    <source>
        <dbReference type="SAM" id="SignalP"/>
    </source>
</evidence>
<dbReference type="AlphaFoldDB" id="A0AAN8RNW7"/>
<evidence type="ECO:0000256" key="19">
    <source>
        <dbReference type="ARBA" id="ARBA00025152"/>
    </source>
</evidence>
<evidence type="ECO:0000256" key="14">
    <source>
        <dbReference type="ARBA" id="ARBA00023180"/>
    </source>
</evidence>
<keyword evidence="18" id="KW-0624">Polysaccharide degradation</keyword>
<gene>
    <name evidence="24" type="ORF">TWF718_002069</name>
</gene>
<keyword evidence="7" id="KW-1003">Cell membrane</keyword>
<dbReference type="GO" id="GO:0009277">
    <property type="term" value="C:fungal-type cell wall"/>
    <property type="evidence" value="ECO:0007669"/>
    <property type="project" value="TreeGrafter"/>
</dbReference>
<evidence type="ECO:0000256" key="16">
    <source>
        <dbReference type="ARBA" id="ARBA00023288"/>
    </source>
</evidence>
<comment type="similarity">
    <text evidence="4 22">Belongs to the glycosyl hydrolase 17 family.</text>
</comment>
<evidence type="ECO:0000313" key="25">
    <source>
        <dbReference type="Proteomes" id="UP001313282"/>
    </source>
</evidence>
<dbReference type="PANTHER" id="PTHR16631">
    <property type="entry name" value="GLUCAN 1,3-BETA-GLUCOSIDASE"/>
    <property type="match status" value="1"/>
</dbReference>
<dbReference type="GO" id="GO:0005886">
    <property type="term" value="C:plasma membrane"/>
    <property type="evidence" value="ECO:0007669"/>
    <property type="project" value="UniProtKB-SubCell"/>
</dbReference>
<dbReference type="SUPFAM" id="SSF51445">
    <property type="entry name" value="(Trans)glycosidases"/>
    <property type="match status" value="1"/>
</dbReference>
<evidence type="ECO:0000256" key="8">
    <source>
        <dbReference type="ARBA" id="ARBA00022512"/>
    </source>
</evidence>
<dbReference type="GO" id="GO:0009986">
    <property type="term" value="C:cell surface"/>
    <property type="evidence" value="ECO:0007669"/>
    <property type="project" value="TreeGrafter"/>
</dbReference>
<evidence type="ECO:0000256" key="5">
    <source>
        <dbReference type="ARBA" id="ARBA00012780"/>
    </source>
</evidence>
<evidence type="ECO:0000256" key="12">
    <source>
        <dbReference type="ARBA" id="ARBA00022801"/>
    </source>
</evidence>
<evidence type="ECO:0000256" key="6">
    <source>
        <dbReference type="ARBA" id="ARBA00019762"/>
    </source>
</evidence>
<name>A0AAN8RNW7_9PEZI</name>
<dbReference type="EC" id="3.2.1.39" evidence="5"/>
<evidence type="ECO:0000256" key="10">
    <source>
        <dbReference type="ARBA" id="ARBA00022622"/>
    </source>
</evidence>
<evidence type="ECO:0000256" key="18">
    <source>
        <dbReference type="ARBA" id="ARBA00023326"/>
    </source>
</evidence>
<evidence type="ECO:0000256" key="2">
    <source>
        <dbReference type="ARBA" id="ARBA00004191"/>
    </source>
</evidence>
<dbReference type="GO" id="GO:0005576">
    <property type="term" value="C:extracellular region"/>
    <property type="evidence" value="ECO:0007669"/>
    <property type="project" value="TreeGrafter"/>
</dbReference>
<keyword evidence="13" id="KW-0472">Membrane</keyword>
<keyword evidence="17" id="KW-0961">Cell wall biogenesis/degradation</keyword>
<evidence type="ECO:0000256" key="13">
    <source>
        <dbReference type="ARBA" id="ARBA00023136"/>
    </source>
</evidence>
<feature type="signal peptide" evidence="23">
    <location>
        <begin position="1"/>
        <end position="23"/>
    </location>
</feature>
<evidence type="ECO:0000313" key="24">
    <source>
        <dbReference type="EMBL" id="KAK6357763.1"/>
    </source>
</evidence>
<evidence type="ECO:0000256" key="20">
    <source>
        <dbReference type="ARBA" id="ARBA00032134"/>
    </source>
</evidence>
<evidence type="ECO:0000256" key="17">
    <source>
        <dbReference type="ARBA" id="ARBA00023316"/>
    </source>
</evidence>
<dbReference type="InterPro" id="IPR050732">
    <property type="entry name" value="Beta-glucan_modifiers"/>
</dbReference>
<keyword evidence="15" id="KW-0119">Carbohydrate metabolism</keyword>
<organism evidence="24 25">
    <name type="scientific">Orbilia javanica</name>
    <dbReference type="NCBI Taxonomy" id="47235"/>
    <lineage>
        <taxon>Eukaryota</taxon>
        <taxon>Fungi</taxon>
        <taxon>Dikarya</taxon>
        <taxon>Ascomycota</taxon>
        <taxon>Pezizomycotina</taxon>
        <taxon>Orbiliomycetes</taxon>
        <taxon>Orbiliales</taxon>
        <taxon>Orbiliaceae</taxon>
        <taxon>Orbilia</taxon>
    </lineage>
</organism>
<dbReference type="GO" id="GO:0071555">
    <property type="term" value="P:cell wall organization"/>
    <property type="evidence" value="ECO:0007669"/>
    <property type="project" value="UniProtKB-KW"/>
</dbReference>
<evidence type="ECO:0000256" key="7">
    <source>
        <dbReference type="ARBA" id="ARBA00022475"/>
    </source>
</evidence>
<accession>A0AAN8RNW7</accession>
<keyword evidence="25" id="KW-1185">Reference proteome</keyword>
<evidence type="ECO:0000256" key="9">
    <source>
        <dbReference type="ARBA" id="ARBA00022525"/>
    </source>
</evidence>
<evidence type="ECO:0000256" key="21">
    <source>
        <dbReference type="ARBA" id="ARBA00032906"/>
    </source>
</evidence>
<sequence length="304" mass="33792">MKLFNAIGALATAMMLLPTQTLAGQYKGFSMGANKADGNCKTQTDWRIDFQTIKSWGKGFNAVRVYASSDCNTAMRVAAAAKDQKFKVLVGIWATDDWHFGAEKAALEAAIKTHGWDWIAAVSVGSEDLYRKDISAQKLANQIYDVRGMVRSLTKNANIPIGHTDTWTAWVDGANDVVTRASDVVITNGFPYWQGVNIDDTIRLKTFQWSYWDTKRRVEQINPKAMVWVGETGWPTGGASFGNAATGTTKLRSYYASVACWLWPKPDVSAFWFTAFDAPKANPDVERHFGVAYSNRKLKFTLPC</sequence>
<dbReference type="InterPro" id="IPR000490">
    <property type="entry name" value="Glyco_hydro_17"/>
</dbReference>
<comment type="caution">
    <text evidence="24">The sequence shown here is derived from an EMBL/GenBank/DDBJ whole genome shotgun (WGS) entry which is preliminary data.</text>
</comment>
<proteinExistence type="inferred from homology"/>
<evidence type="ECO:0000256" key="11">
    <source>
        <dbReference type="ARBA" id="ARBA00022729"/>
    </source>
</evidence>
<keyword evidence="8" id="KW-0134">Cell wall</keyword>
<dbReference type="Proteomes" id="UP001313282">
    <property type="component" value="Unassembled WGS sequence"/>
</dbReference>
<dbReference type="GO" id="GO:0000272">
    <property type="term" value="P:polysaccharide catabolic process"/>
    <property type="evidence" value="ECO:0007669"/>
    <property type="project" value="UniProtKB-KW"/>
</dbReference>
<evidence type="ECO:0000256" key="3">
    <source>
        <dbReference type="ARBA" id="ARBA00004609"/>
    </source>
</evidence>
<evidence type="ECO:0000256" key="15">
    <source>
        <dbReference type="ARBA" id="ARBA00023277"/>
    </source>
</evidence>
<dbReference type="EMBL" id="JAVHNR010000001">
    <property type="protein sequence ID" value="KAK6357763.1"/>
    <property type="molecule type" value="Genomic_DNA"/>
</dbReference>
<keyword evidence="12" id="KW-0378">Hydrolase</keyword>
<comment type="catalytic activity">
    <reaction evidence="1">
        <text>Hydrolysis of (1-&gt;3)-beta-D-glucosidic linkages in (1-&gt;3)-beta-D-glucans.</text>
        <dbReference type="EC" id="3.2.1.39"/>
    </reaction>
</comment>
<comment type="subcellular location">
    <subcellularLocation>
        <location evidence="3">Cell membrane</location>
        <topology evidence="3">Lipid-anchor</topology>
        <topology evidence="3">GPI-anchor</topology>
    </subcellularLocation>
    <subcellularLocation>
        <location evidence="2">Secreted</location>
        <location evidence="2">Cell wall</location>
    </subcellularLocation>
</comment>
<keyword evidence="14" id="KW-0325">Glycoprotein</keyword>
<feature type="chain" id="PRO_5042847816" description="Probable glucan endo-1,3-beta-glucosidase eglC" evidence="23">
    <location>
        <begin position="24"/>
        <end position="304"/>
    </location>
</feature>
<keyword evidence="9" id="KW-0964">Secreted</keyword>
<dbReference type="PANTHER" id="PTHR16631:SF13">
    <property type="entry name" value="GLUCAN ENDO-1,3-BETA-GLUCOSIDASE EGLC-RELATED"/>
    <property type="match status" value="1"/>
</dbReference>
<dbReference type="Pfam" id="PF00332">
    <property type="entry name" value="Glyco_hydro_17"/>
    <property type="match status" value="1"/>
</dbReference>
<dbReference type="GO" id="GO:0042973">
    <property type="term" value="F:glucan endo-1,3-beta-D-glucosidase activity"/>
    <property type="evidence" value="ECO:0007669"/>
    <property type="project" value="UniProtKB-EC"/>
</dbReference>
<dbReference type="Gene3D" id="3.20.20.80">
    <property type="entry name" value="Glycosidases"/>
    <property type="match status" value="1"/>
</dbReference>
<evidence type="ECO:0000256" key="4">
    <source>
        <dbReference type="ARBA" id="ARBA00008773"/>
    </source>
</evidence>
<keyword evidence="16" id="KW-0449">Lipoprotein</keyword>
<keyword evidence="11 23" id="KW-0732">Signal</keyword>
<comment type="function">
    <text evidence="19">Glucanases play a role in cell expansion during growth, in cell-cell fusion during mating, and in spore release during sporulation. This enzyme may be involved in beta-glucan degradation and also function biosynthetically as a transglycosylase.</text>
</comment>
<dbReference type="InterPro" id="IPR017853">
    <property type="entry name" value="GH"/>
</dbReference>
<evidence type="ECO:0000256" key="1">
    <source>
        <dbReference type="ARBA" id="ARBA00000382"/>
    </source>
</evidence>
<reference evidence="24 25" key="1">
    <citation type="submission" date="2019-10" db="EMBL/GenBank/DDBJ databases">
        <authorList>
            <person name="Palmer J.M."/>
        </authorList>
    </citation>
    <scope>NUCLEOTIDE SEQUENCE [LARGE SCALE GENOMIC DNA]</scope>
    <source>
        <strain evidence="24 25">TWF718</strain>
    </source>
</reference>
<evidence type="ECO:0000256" key="22">
    <source>
        <dbReference type="RuleBase" id="RU004335"/>
    </source>
</evidence>
<dbReference type="GO" id="GO:0098552">
    <property type="term" value="C:side of membrane"/>
    <property type="evidence" value="ECO:0007669"/>
    <property type="project" value="UniProtKB-KW"/>
</dbReference>